<accession>A0ABQ5D3W7</accession>
<reference evidence="1" key="2">
    <citation type="submission" date="2022-01" db="EMBL/GenBank/DDBJ databases">
        <authorList>
            <person name="Yamashiro T."/>
            <person name="Shiraishi A."/>
            <person name="Satake H."/>
            <person name="Nakayama K."/>
        </authorList>
    </citation>
    <scope>NUCLEOTIDE SEQUENCE</scope>
</reference>
<organism evidence="1 2">
    <name type="scientific">Tanacetum coccineum</name>
    <dbReference type="NCBI Taxonomy" id="301880"/>
    <lineage>
        <taxon>Eukaryota</taxon>
        <taxon>Viridiplantae</taxon>
        <taxon>Streptophyta</taxon>
        <taxon>Embryophyta</taxon>
        <taxon>Tracheophyta</taxon>
        <taxon>Spermatophyta</taxon>
        <taxon>Magnoliopsida</taxon>
        <taxon>eudicotyledons</taxon>
        <taxon>Gunneridae</taxon>
        <taxon>Pentapetalae</taxon>
        <taxon>asterids</taxon>
        <taxon>campanulids</taxon>
        <taxon>Asterales</taxon>
        <taxon>Asteraceae</taxon>
        <taxon>Asteroideae</taxon>
        <taxon>Anthemideae</taxon>
        <taxon>Anthemidinae</taxon>
        <taxon>Tanacetum</taxon>
    </lineage>
</organism>
<evidence type="ECO:0000313" key="2">
    <source>
        <dbReference type="Proteomes" id="UP001151760"/>
    </source>
</evidence>
<gene>
    <name evidence="1" type="ORF">Tco_0923984</name>
</gene>
<dbReference type="Proteomes" id="UP001151760">
    <property type="component" value="Unassembled WGS sequence"/>
</dbReference>
<comment type="caution">
    <text evidence="1">The sequence shown here is derived from an EMBL/GenBank/DDBJ whole genome shotgun (WGS) entry which is preliminary data.</text>
</comment>
<dbReference type="EMBL" id="BQNB010014889">
    <property type="protein sequence ID" value="GJT33565.1"/>
    <property type="molecule type" value="Genomic_DNA"/>
</dbReference>
<proteinExistence type="predicted"/>
<name>A0ABQ5D3W7_9ASTR</name>
<sequence length="131" mass="14871">MTGVGRNTNREFTGCDILSLLEELCPQSLGRSLRCEYRVSEQMRVLLLHLVFRYRTSRSIKSNRLFNEIELFINVDSSNGIASGSSDLSIIKVRDVKGDLFNLNLIPKPETLLATSLISVALWRLRDNLLD</sequence>
<reference evidence="1" key="1">
    <citation type="journal article" date="2022" name="Int. J. Mol. Sci.">
        <title>Draft Genome of Tanacetum Coccineum: Genomic Comparison of Closely Related Tanacetum-Family Plants.</title>
        <authorList>
            <person name="Yamashiro T."/>
            <person name="Shiraishi A."/>
            <person name="Nakayama K."/>
            <person name="Satake H."/>
        </authorList>
    </citation>
    <scope>NUCLEOTIDE SEQUENCE</scope>
</reference>
<evidence type="ECO:0000313" key="1">
    <source>
        <dbReference type="EMBL" id="GJT33565.1"/>
    </source>
</evidence>
<protein>
    <submittedName>
        <fullName evidence="1">Uncharacterized protein</fullName>
    </submittedName>
</protein>
<keyword evidence="2" id="KW-1185">Reference proteome</keyword>